<feature type="transmembrane region" description="Helical" evidence="1">
    <location>
        <begin position="63"/>
        <end position="88"/>
    </location>
</feature>
<feature type="transmembrane region" description="Helical" evidence="1">
    <location>
        <begin position="100"/>
        <end position="129"/>
    </location>
</feature>
<keyword evidence="1" id="KW-1133">Transmembrane helix</keyword>
<evidence type="ECO:0000313" key="3">
    <source>
        <dbReference type="Proteomes" id="UP000035514"/>
    </source>
</evidence>
<comment type="caution">
    <text evidence="2">The sequence shown here is derived from an EMBL/GenBank/DDBJ whole genome shotgun (WGS) entry which is preliminary data.</text>
</comment>
<dbReference type="AlphaFoldDB" id="A0A0G9JQ62"/>
<sequence length="130" mass="13857">MGMCKGCKTVYSSLIMNDGYCRDCKPELFSEDGEPIKEGAIEKALRLEKETQNLQEETKDNQICGIVSCVLGILSLFTGAIGIIFAIIGLVCGISNSKNAFGIIGIIVSSIYLGLFLLGVLGFASILALN</sequence>
<keyword evidence="1" id="KW-0812">Transmembrane</keyword>
<keyword evidence="1" id="KW-0472">Membrane</keyword>
<reference evidence="2 3" key="1">
    <citation type="submission" date="2014-01" db="EMBL/GenBank/DDBJ databases">
        <title>Development of a Comparative Genomic Fingerprinting Assay for High Resolution Genotyping of Arcobacter butzleri.</title>
        <authorList>
            <person name="Webb A.L."/>
            <person name="Inglis G.D."/>
            <person name="Kruczkiewicz P."/>
            <person name="Selinger L.B."/>
            <person name="Taboada E.N."/>
        </authorList>
    </citation>
    <scope>NUCLEOTIDE SEQUENCE [LARGE SCALE GENOMIC DNA]</scope>
    <source>
        <strain evidence="2 3">L348</strain>
    </source>
</reference>
<dbReference type="EMBL" id="JAIQ01000170">
    <property type="protein sequence ID" value="KLD96411.1"/>
    <property type="molecule type" value="Genomic_DNA"/>
</dbReference>
<dbReference type="RefSeq" id="WP_046997392.1">
    <property type="nucleotide sequence ID" value="NZ_JAIQ01000170.1"/>
</dbReference>
<protein>
    <submittedName>
        <fullName evidence="2">Uncharacterized protein</fullName>
    </submittedName>
</protein>
<evidence type="ECO:0000313" key="2">
    <source>
        <dbReference type="EMBL" id="KLD96411.1"/>
    </source>
</evidence>
<dbReference type="Proteomes" id="UP000035514">
    <property type="component" value="Unassembled WGS sequence"/>
</dbReference>
<accession>A0A0G9JQ62</accession>
<dbReference type="PATRIC" id="fig|1447256.3.peg.2343"/>
<evidence type="ECO:0000256" key="1">
    <source>
        <dbReference type="SAM" id="Phobius"/>
    </source>
</evidence>
<gene>
    <name evidence="2" type="ORF">AA20_11960</name>
</gene>
<proteinExistence type="predicted"/>
<organism evidence="2 3">
    <name type="scientific">Aliarcobacter butzleri L348</name>
    <dbReference type="NCBI Taxonomy" id="1447256"/>
    <lineage>
        <taxon>Bacteria</taxon>
        <taxon>Pseudomonadati</taxon>
        <taxon>Campylobacterota</taxon>
        <taxon>Epsilonproteobacteria</taxon>
        <taxon>Campylobacterales</taxon>
        <taxon>Arcobacteraceae</taxon>
        <taxon>Aliarcobacter</taxon>
    </lineage>
</organism>
<name>A0A0G9JQ62_9BACT</name>